<evidence type="ECO:0000313" key="3">
    <source>
        <dbReference type="Proteomes" id="UP000198287"/>
    </source>
</evidence>
<keyword evidence="1" id="KW-0732">Signal</keyword>
<dbReference type="EMBL" id="LNIX01000001">
    <property type="protein sequence ID" value="OXA62569.1"/>
    <property type="molecule type" value="Genomic_DNA"/>
</dbReference>
<keyword evidence="3" id="KW-1185">Reference proteome</keyword>
<feature type="chain" id="PRO_5012172134" evidence="1">
    <location>
        <begin position="18"/>
        <end position="281"/>
    </location>
</feature>
<feature type="signal peptide" evidence="1">
    <location>
        <begin position="1"/>
        <end position="17"/>
    </location>
</feature>
<protein>
    <submittedName>
        <fullName evidence="2">Uncharacterized protein</fullName>
    </submittedName>
</protein>
<dbReference type="Proteomes" id="UP000198287">
    <property type="component" value="Unassembled WGS sequence"/>
</dbReference>
<accession>A0A226EYF5</accession>
<name>A0A226EYF5_FOLCA</name>
<evidence type="ECO:0000256" key="1">
    <source>
        <dbReference type="SAM" id="SignalP"/>
    </source>
</evidence>
<comment type="caution">
    <text evidence="2">The sequence shown here is derived from an EMBL/GenBank/DDBJ whole genome shotgun (WGS) entry which is preliminary data.</text>
</comment>
<dbReference type="AlphaFoldDB" id="A0A226EYF5"/>
<sequence length="281" mass="30906">MLKVAVFLTLCALETFAGNPMASVSRLGVFPSNILRAVPRQEECGTCDTDQTCSIPPGEYFPCDKTFTATTSTSSLTMQVDVCFGTDIEYCVHLLDTDLPNSAIEGGLSYTVRFSVVASDILSGKDVQFRSNLLHTDTSANKFEIKRGPSITRKTGKAGLIPVIQQEECGPCIRDEMCIIHPGESFPCIRDFTATTSTSSLSLLVDVYIAATLEDDNEYCVQIMDLELPNSEVEEGVSYFARFYATPNDTLSKKRVQFRGSIVHTDTRFVELCASIDCYII</sequence>
<organism evidence="2 3">
    <name type="scientific">Folsomia candida</name>
    <name type="common">Springtail</name>
    <dbReference type="NCBI Taxonomy" id="158441"/>
    <lineage>
        <taxon>Eukaryota</taxon>
        <taxon>Metazoa</taxon>
        <taxon>Ecdysozoa</taxon>
        <taxon>Arthropoda</taxon>
        <taxon>Hexapoda</taxon>
        <taxon>Collembola</taxon>
        <taxon>Entomobryomorpha</taxon>
        <taxon>Isotomoidea</taxon>
        <taxon>Isotomidae</taxon>
        <taxon>Proisotominae</taxon>
        <taxon>Folsomia</taxon>
    </lineage>
</organism>
<proteinExistence type="predicted"/>
<evidence type="ECO:0000313" key="2">
    <source>
        <dbReference type="EMBL" id="OXA62569.1"/>
    </source>
</evidence>
<gene>
    <name evidence="2" type="ORF">Fcan01_01538</name>
</gene>
<reference evidence="2 3" key="1">
    <citation type="submission" date="2015-12" db="EMBL/GenBank/DDBJ databases">
        <title>The genome of Folsomia candida.</title>
        <authorList>
            <person name="Faddeeva A."/>
            <person name="Derks M.F."/>
            <person name="Anvar Y."/>
            <person name="Smit S."/>
            <person name="Van Straalen N."/>
            <person name="Roelofs D."/>
        </authorList>
    </citation>
    <scope>NUCLEOTIDE SEQUENCE [LARGE SCALE GENOMIC DNA]</scope>
    <source>
        <strain evidence="2 3">VU population</strain>
        <tissue evidence="2">Whole body</tissue>
    </source>
</reference>